<protein>
    <recommendedName>
        <fullName evidence="4">Secreted protein</fullName>
    </recommendedName>
</protein>
<dbReference type="Proteomes" id="UP001345963">
    <property type="component" value="Unassembled WGS sequence"/>
</dbReference>
<evidence type="ECO:0000256" key="1">
    <source>
        <dbReference type="SAM" id="SignalP"/>
    </source>
</evidence>
<feature type="signal peptide" evidence="1">
    <location>
        <begin position="1"/>
        <end position="23"/>
    </location>
</feature>
<sequence length="135" mass="15537">MSYQCIWHMCSLFLGSFWHQLRLRCCCGRCTQVVKSTSGEHHGFQQLHVTVVPFLGGNATFLSASQRLLHHHLCITQPVVKQLFFFCKPDIVTDWLHQPVLQSISSIPRDLKHYVTRTNPPFFCTKKVSLADQLP</sequence>
<keyword evidence="1" id="KW-0732">Signal</keyword>
<feature type="chain" id="PRO_5046080431" description="Secreted protein" evidence="1">
    <location>
        <begin position="24"/>
        <end position="135"/>
    </location>
</feature>
<reference evidence="2 3" key="1">
    <citation type="submission" date="2021-07" db="EMBL/GenBank/DDBJ databases">
        <authorList>
            <person name="Palmer J.M."/>
        </authorList>
    </citation>
    <scope>NUCLEOTIDE SEQUENCE [LARGE SCALE GENOMIC DNA]</scope>
    <source>
        <strain evidence="2 3">AT_MEX2019</strain>
        <tissue evidence="2">Muscle</tissue>
    </source>
</reference>
<organism evidence="2 3">
    <name type="scientific">Ataeniobius toweri</name>
    <dbReference type="NCBI Taxonomy" id="208326"/>
    <lineage>
        <taxon>Eukaryota</taxon>
        <taxon>Metazoa</taxon>
        <taxon>Chordata</taxon>
        <taxon>Craniata</taxon>
        <taxon>Vertebrata</taxon>
        <taxon>Euteleostomi</taxon>
        <taxon>Actinopterygii</taxon>
        <taxon>Neopterygii</taxon>
        <taxon>Teleostei</taxon>
        <taxon>Neoteleostei</taxon>
        <taxon>Acanthomorphata</taxon>
        <taxon>Ovalentaria</taxon>
        <taxon>Atherinomorphae</taxon>
        <taxon>Cyprinodontiformes</taxon>
        <taxon>Goodeidae</taxon>
        <taxon>Ataeniobius</taxon>
    </lineage>
</organism>
<name>A0ABU7AQ71_9TELE</name>
<evidence type="ECO:0000313" key="2">
    <source>
        <dbReference type="EMBL" id="MED6240362.1"/>
    </source>
</evidence>
<evidence type="ECO:0008006" key="4">
    <source>
        <dbReference type="Google" id="ProtNLM"/>
    </source>
</evidence>
<comment type="caution">
    <text evidence="2">The sequence shown here is derived from an EMBL/GenBank/DDBJ whole genome shotgun (WGS) entry which is preliminary data.</text>
</comment>
<keyword evidence="3" id="KW-1185">Reference proteome</keyword>
<gene>
    <name evidence="2" type="ORF">ATANTOWER_019902</name>
</gene>
<proteinExistence type="predicted"/>
<evidence type="ECO:0000313" key="3">
    <source>
        <dbReference type="Proteomes" id="UP001345963"/>
    </source>
</evidence>
<dbReference type="EMBL" id="JAHUTI010023856">
    <property type="protein sequence ID" value="MED6240362.1"/>
    <property type="molecule type" value="Genomic_DNA"/>
</dbReference>
<accession>A0ABU7AQ71</accession>